<reference evidence="1" key="2">
    <citation type="submission" date="2020-09" db="EMBL/GenBank/DDBJ databases">
        <authorList>
            <person name="Sun Q."/>
            <person name="Zhou Y."/>
        </authorList>
    </citation>
    <scope>NUCLEOTIDE SEQUENCE</scope>
    <source>
        <strain evidence="1">CGMCC 1.12827</strain>
    </source>
</reference>
<dbReference type="AlphaFoldDB" id="A0A916TGD9"/>
<keyword evidence="2" id="KW-1185">Reference proteome</keyword>
<dbReference type="EMBL" id="BMGC01000038">
    <property type="protein sequence ID" value="GGB44406.1"/>
    <property type="molecule type" value="Genomic_DNA"/>
</dbReference>
<sequence length="113" mass="12380">MGDDSDFFFYQANTSAIHREQIVIHEFGHLIAGHQVIGMPGAVTPGTDRGFDDASDEALRRTCYSDDREWEAEVLATLIGEWADRAAASLGATATDRGLRGLQRLFGGHDGWL</sequence>
<evidence type="ECO:0000313" key="2">
    <source>
        <dbReference type="Proteomes" id="UP000621454"/>
    </source>
</evidence>
<proteinExistence type="predicted"/>
<evidence type="ECO:0008006" key="3">
    <source>
        <dbReference type="Google" id="ProtNLM"/>
    </source>
</evidence>
<organism evidence="1 2">
    <name type="scientific">Gordonia jinhuaensis</name>
    <dbReference type="NCBI Taxonomy" id="1517702"/>
    <lineage>
        <taxon>Bacteria</taxon>
        <taxon>Bacillati</taxon>
        <taxon>Actinomycetota</taxon>
        <taxon>Actinomycetes</taxon>
        <taxon>Mycobacteriales</taxon>
        <taxon>Gordoniaceae</taxon>
        <taxon>Gordonia</taxon>
    </lineage>
</organism>
<accession>A0A916TGD9</accession>
<evidence type="ECO:0000313" key="1">
    <source>
        <dbReference type="EMBL" id="GGB44406.1"/>
    </source>
</evidence>
<protein>
    <recommendedName>
        <fullName evidence="3">IrrE N-terminal-like domain-containing protein</fullName>
    </recommendedName>
</protein>
<dbReference type="Proteomes" id="UP000621454">
    <property type="component" value="Unassembled WGS sequence"/>
</dbReference>
<comment type="caution">
    <text evidence="1">The sequence shown here is derived from an EMBL/GenBank/DDBJ whole genome shotgun (WGS) entry which is preliminary data.</text>
</comment>
<dbReference type="RefSeq" id="WP_308421415.1">
    <property type="nucleotide sequence ID" value="NZ_BMGC01000038.1"/>
</dbReference>
<name>A0A916TGD9_9ACTN</name>
<gene>
    <name evidence="1" type="ORF">GCM10011489_34850</name>
</gene>
<reference evidence="1" key="1">
    <citation type="journal article" date="2014" name="Int. J. Syst. Evol. Microbiol.">
        <title>Complete genome sequence of Corynebacterium casei LMG S-19264T (=DSM 44701T), isolated from a smear-ripened cheese.</title>
        <authorList>
            <consortium name="US DOE Joint Genome Institute (JGI-PGF)"/>
            <person name="Walter F."/>
            <person name="Albersmeier A."/>
            <person name="Kalinowski J."/>
            <person name="Ruckert C."/>
        </authorList>
    </citation>
    <scope>NUCLEOTIDE SEQUENCE</scope>
    <source>
        <strain evidence="1">CGMCC 1.12827</strain>
    </source>
</reference>